<evidence type="ECO:0000313" key="1">
    <source>
        <dbReference type="EMBL" id="SKA04635.1"/>
    </source>
</evidence>
<evidence type="ECO:0000313" key="2">
    <source>
        <dbReference type="Proteomes" id="UP000190328"/>
    </source>
</evidence>
<organism evidence="1 2">
    <name type="scientific">Pilibacter termitis</name>
    <dbReference type="NCBI Taxonomy" id="263852"/>
    <lineage>
        <taxon>Bacteria</taxon>
        <taxon>Bacillati</taxon>
        <taxon>Bacillota</taxon>
        <taxon>Bacilli</taxon>
        <taxon>Lactobacillales</taxon>
        <taxon>Enterococcaceae</taxon>
        <taxon>Pilibacter</taxon>
    </lineage>
</organism>
<dbReference type="NCBIfam" id="TIGR02453">
    <property type="entry name" value="TIGR02453 family protein"/>
    <property type="match status" value="1"/>
</dbReference>
<dbReference type="PANTHER" id="PTHR36452:SF1">
    <property type="entry name" value="DUF2461 DOMAIN-CONTAINING PROTEIN"/>
    <property type="match status" value="1"/>
</dbReference>
<proteinExistence type="predicted"/>
<protein>
    <submittedName>
        <fullName evidence="1">TIGR02453 family protein</fullName>
    </submittedName>
</protein>
<keyword evidence="2" id="KW-1185">Reference proteome</keyword>
<dbReference type="STRING" id="263852.SAMN02745116_02231"/>
<dbReference type="PANTHER" id="PTHR36452">
    <property type="entry name" value="CHROMOSOME 12, WHOLE GENOME SHOTGUN SEQUENCE"/>
    <property type="match status" value="1"/>
</dbReference>
<dbReference type="Pfam" id="PF09365">
    <property type="entry name" value="DUF2461"/>
    <property type="match status" value="1"/>
</dbReference>
<dbReference type="AlphaFoldDB" id="A0A1T4QLQ6"/>
<accession>A0A1T4QLQ6</accession>
<reference evidence="1 2" key="1">
    <citation type="submission" date="2017-02" db="EMBL/GenBank/DDBJ databases">
        <authorList>
            <person name="Peterson S.W."/>
        </authorList>
    </citation>
    <scope>NUCLEOTIDE SEQUENCE [LARGE SCALE GENOMIC DNA]</scope>
    <source>
        <strain evidence="1 2">ATCC BAA-1030</strain>
    </source>
</reference>
<dbReference type="PIRSF" id="PIRSF028451">
    <property type="entry name" value="UCP028451"/>
    <property type="match status" value="1"/>
</dbReference>
<dbReference type="RefSeq" id="WP_200806733.1">
    <property type="nucleotide sequence ID" value="NZ_FUXI01000031.1"/>
</dbReference>
<dbReference type="EMBL" id="FUXI01000031">
    <property type="protein sequence ID" value="SKA04635.1"/>
    <property type="molecule type" value="Genomic_DNA"/>
</dbReference>
<sequence length="244" mass="28448">MNKPKTNGGKDMDTKVIFTFLKDLEANNSLDWMKANKKVYENAKAEYEILIQELINGISSFDNSVKNLIPKDLIWRLNRDTRFSNDKSPYNPSFRAHISIAGRNPIPAGYYLNIKPGKIFLGGGLFVPQFPEATKLVRDFIVKNEKEFEKIIGQKTFAENFEIVGEKLKNVPKGYDKEHKFAEYLKHKSWDIEYYVQDKVFLDADKFIKLSIEMFEYMKPFNDYLNRLYTKSCGITKIPCDFFA</sequence>
<dbReference type="InterPro" id="IPR012808">
    <property type="entry name" value="CHP02453"/>
</dbReference>
<gene>
    <name evidence="1" type="ORF">SAMN02745116_02231</name>
</gene>
<dbReference type="Proteomes" id="UP000190328">
    <property type="component" value="Unassembled WGS sequence"/>
</dbReference>
<dbReference type="InterPro" id="IPR015996">
    <property type="entry name" value="UCP028451"/>
</dbReference>
<name>A0A1T4QLQ6_9ENTE</name>